<dbReference type="PROSITE" id="PS51371">
    <property type="entry name" value="CBS"/>
    <property type="match status" value="2"/>
</dbReference>
<evidence type="ECO:0000313" key="5">
    <source>
        <dbReference type="Proteomes" id="UP000637359"/>
    </source>
</evidence>
<dbReference type="PANTHER" id="PTHR43080">
    <property type="entry name" value="CBS DOMAIN-CONTAINING PROTEIN CBSX3, MITOCHONDRIAL"/>
    <property type="match status" value="1"/>
</dbReference>
<evidence type="ECO:0000313" key="4">
    <source>
        <dbReference type="EMBL" id="MBC5636083.1"/>
    </source>
</evidence>
<sequence length="153" mass="17279">MLIKEFMISDVISVKEDTTLKALLKLLVSHKIGGVPVVNEDNVLVGVISDGDVIRYLKPNSRTIFDMFAVVMVNEQEKLTDKLQYALTKPVSSMMKTKDIKTLRPNHDIDDALRMFSHYRFKKIPVIDSAKKVVGVVSRGDLLRHITNELIQG</sequence>
<dbReference type="SUPFAM" id="SSF54631">
    <property type="entry name" value="CBS-domain pair"/>
    <property type="match status" value="1"/>
</dbReference>
<keyword evidence="1 2" id="KW-0129">CBS domain</keyword>
<comment type="caution">
    <text evidence="4">The sequence shown here is derived from an EMBL/GenBank/DDBJ whole genome shotgun (WGS) entry which is preliminary data.</text>
</comment>
<proteinExistence type="predicted"/>
<dbReference type="PANTHER" id="PTHR43080:SF2">
    <property type="entry name" value="CBS DOMAIN-CONTAINING PROTEIN"/>
    <property type="match status" value="1"/>
</dbReference>
<keyword evidence="5" id="KW-1185">Reference proteome</keyword>
<dbReference type="SMART" id="SM00116">
    <property type="entry name" value="CBS"/>
    <property type="match status" value="2"/>
</dbReference>
<dbReference type="EMBL" id="JACOOL010000002">
    <property type="protein sequence ID" value="MBC5636083.1"/>
    <property type="molecule type" value="Genomic_DNA"/>
</dbReference>
<dbReference type="InterPro" id="IPR046342">
    <property type="entry name" value="CBS_dom_sf"/>
</dbReference>
<evidence type="ECO:0000259" key="3">
    <source>
        <dbReference type="PROSITE" id="PS51371"/>
    </source>
</evidence>
<gene>
    <name evidence="4" type="ORF">H8S33_04485</name>
</gene>
<dbReference type="RefSeq" id="WP_186868786.1">
    <property type="nucleotide sequence ID" value="NZ_JACOOL010000002.1"/>
</dbReference>
<feature type="domain" description="CBS" evidence="3">
    <location>
        <begin position="94"/>
        <end position="153"/>
    </location>
</feature>
<dbReference type="Gene3D" id="3.10.580.10">
    <property type="entry name" value="CBS-domain"/>
    <property type="match status" value="1"/>
</dbReference>
<evidence type="ECO:0000256" key="1">
    <source>
        <dbReference type="ARBA" id="ARBA00023122"/>
    </source>
</evidence>
<feature type="domain" description="CBS" evidence="3">
    <location>
        <begin position="7"/>
        <end position="64"/>
    </location>
</feature>
<organism evidence="4 5">
    <name type="scientific">Ornithinibacillus hominis</name>
    <dbReference type="NCBI Taxonomy" id="2763055"/>
    <lineage>
        <taxon>Bacteria</taxon>
        <taxon>Bacillati</taxon>
        <taxon>Bacillota</taxon>
        <taxon>Bacilli</taxon>
        <taxon>Bacillales</taxon>
        <taxon>Bacillaceae</taxon>
        <taxon>Ornithinibacillus</taxon>
    </lineage>
</organism>
<dbReference type="Proteomes" id="UP000637359">
    <property type="component" value="Unassembled WGS sequence"/>
</dbReference>
<dbReference type="InterPro" id="IPR051257">
    <property type="entry name" value="Diverse_CBS-Domain"/>
</dbReference>
<protein>
    <submittedName>
        <fullName evidence="4">CBS domain-containing protein</fullName>
    </submittedName>
</protein>
<reference evidence="4" key="1">
    <citation type="submission" date="2020-08" db="EMBL/GenBank/DDBJ databases">
        <title>Genome public.</title>
        <authorList>
            <person name="Liu C."/>
            <person name="Sun Q."/>
        </authorList>
    </citation>
    <scope>NUCLEOTIDE SEQUENCE</scope>
    <source>
        <strain evidence="4">BX22</strain>
    </source>
</reference>
<name>A0A923RHE4_9BACI</name>
<dbReference type="InterPro" id="IPR000644">
    <property type="entry name" value="CBS_dom"/>
</dbReference>
<evidence type="ECO:0000256" key="2">
    <source>
        <dbReference type="PROSITE-ProRule" id="PRU00703"/>
    </source>
</evidence>
<dbReference type="AlphaFoldDB" id="A0A923RHE4"/>
<dbReference type="Pfam" id="PF00571">
    <property type="entry name" value="CBS"/>
    <property type="match status" value="2"/>
</dbReference>
<accession>A0A923RHE4</accession>